<dbReference type="GO" id="GO:0006814">
    <property type="term" value="P:sodium ion transport"/>
    <property type="evidence" value="ECO:0007669"/>
    <property type="project" value="InterPro"/>
</dbReference>
<feature type="transmembrane region" description="Helical" evidence="2">
    <location>
        <begin position="85"/>
        <end position="102"/>
    </location>
</feature>
<keyword evidence="2" id="KW-0472">Membrane</keyword>
<dbReference type="InterPro" id="IPR039672">
    <property type="entry name" value="MFS_2"/>
</dbReference>
<feature type="transmembrane region" description="Helical" evidence="2">
    <location>
        <begin position="412"/>
        <end position="434"/>
    </location>
</feature>
<evidence type="ECO:0000256" key="1">
    <source>
        <dbReference type="ARBA" id="ARBA00009617"/>
    </source>
</evidence>
<dbReference type="GO" id="GO:0015293">
    <property type="term" value="F:symporter activity"/>
    <property type="evidence" value="ECO:0007669"/>
    <property type="project" value="InterPro"/>
</dbReference>
<dbReference type="CDD" id="cd17332">
    <property type="entry name" value="MFS_MelB_like"/>
    <property type="match status" value="1"/>
</dbReference>
<feature type="transmembrane region" description="Helical" evidence="2">
    <location>
        <begin position="326"/>
        <end position="346"/>
    </location>
</feature>
<keyword evidence="4" id="KW-1185">Reference proteome</keyword>
<feature type="transmembrane region" description="Helical" evidence="2">
    <location>
        <begin position="269"/>
        <end position="289"/>
    </location>
</feature>
<dbReference type="SUPFAM" id="SSF103473">
    <property type="entry name" value="MFS general substrate transporter"/>
    <property type="match status" value="1"/>
</dbReference>
<evidence type="ECO:0000256" key="2">
    <source>
        <dbReference type="SAM" id="Phobius"/>
    </source>
</evidence>
<name>A0A1D8ATY2_9BACT</name>
<feature type="transmembrane region" description="Helical" evidence="2">
    <location>
        <begin position="301"/>
        <end position="320"/>
    </location>
</feature>
<dbReference type="Gene3D" id="1.20.1250.20">
    <property type="entry name" value="MFS general substrate transporter like domains"/>
    <property type="match status" value="2"/>
</dbReference>
<dbReference type="AlphaFoldDB" id="A0A1D8ATY2"/>
<accession>A0A1D8ATY2</accession>
<comment type="similarity">
    <text evidence="1">Belongs to the sodium:galactoside symporter (TC 2.A.2) family.</text>
</comment>
<dbReference type="KEGG" id="obg:Verru16b_01416"/>
<feature type="transmembrane region" description="Helical" evidence="2">
    <location>
        <begin position="367"/>
        <end position="392"/>
    </location>
</feature>
<feature type="transmembrane region" description="Helical" evidence="2">
    <location>
        <begin position="152"/>
        <end position="170"/>
    </location>
</feature>
<dbReference type="EMBL" id="CP016094">
    <property type="protein sequence ID" value="AOS44355.1"/>
    <property type="molecule type" value="Genomic_DNA"/>
</dbReference>
<evidence type="ECO:0000313" key="3">
    <source>
        <dbReference type="EMBL" id="AOS44355.1"/>
    </source>
</evidence>
<gene>
    <name evidence="3" type="primary">yicJ_3</name>
    <name evidence="3" type="ORF">Verru16b_01416</name>
</gene>
<dbReference type="GO" id="GO:0005886">
    <property type="term" value="C:plasma membrane"/>
    <property type="evidence" value="ECO:0007669"/>
    <property type="project" value="TreeGrafter"/>
</dbReference>
<feature type="transmembrane region" description="Helical" evidence="2">
    <location>
        <begin position="42"/>
        <end position="64"/>
    </location>
</feature>
<dbReference type="GO" id="GO:0008643">
    <property type="term" value="P:carbohydrate transport"/>
    <property type="evidence" value="ECO:0007669"/>
    <property type="project" value="InterPro"/>
</dbReference>
<dbReference type="InterPro" id="IPR036259">
    <property type="entry name" value="MFS_trans_sf"/>
</dbReference>
<dbReference type="PANTHER" id="PTHR11328:SF24">
    <property type="entry name" value="MAJOR FACILITATOR SUPERFAMILY (MFS) PROFILE DOMAIN-CONTAINING PROTEIN"/>
    <property type="match status" value="1"/>
</dbReference>
<feature type="transmembrane region" description="Helical" evidence="2">
    <location>
        <begin position="190"/>
        <end position="209"/>
    </location>
</feature>
<dbReference type="RefSeq" id="WP_069961608.1">
    <property type="nucleotide sequence ID" value="NZ_CP016094.1"/>
</dbReference>
<dbReference type="PANTHER" id="PTHR11328">
    <property type="entry name" value="MAJOR FACILITATOR SUPERFAMILY DOMAIN-CONTAINING PROTEIN"/>
    <property type="match status" value="1"/>
</dbReference>
<feature type="transmembrane region" description="Helical" evidence="2">
    <location>
        <begin position="114"/>
        <end position="140"/>
    </location>
</feature>
<dbReference type="OrthoDB" id="9762557at2"/>
<proteinExistence type="inferred from homology"/>
<reference evidence="3 4" key="1">
    <citation type="submission" date="2016-06" db="EMBL/GenBank/DDBJ databases">
        <title>Three novel species with peptidoglycan cell walls form the new genus Lacunisphaera gen. nov. in the family Opitutaceae of the verrucomicrobial subdivision 4.</title>
        <authorList>
            <person name="Rast P."/>
            <person name="Gloeckner I."/>
            <person name="Jogler M."/>
            <person name="Boedeker C."/>
            <person name="Jeske O."/>
            <person name="Wiegand S."/>
            <person name="Reinhardt R."/>
            <person name="Schumann P."/>
            <person name="Rohde M."/>
            <person name="Spring S."/>
            <person name="Gloeckner F.O."/>
            <person name="Jogler C."/>
        </authorList>
    </citation>
    <scope>NUCLEOTIDE SEQUENCE [LARGE SCALE GENOMIC DNA]</scope>
    <source>
        <strain evidence="3 4">IG16b</strain>
    </source>
</reference>
<dbReference type="STRING" id="1838286.Verru16b_01416"/>
<keyword evidence="2" id="KW-1133">Transmembrane helix</keyword>
<dbReference type="Proteomes" id="UP000095228">
    <property type="component" value="Chromosome"/>
</dbReference>
<protein>
    <submittedName>
        <fullName evidence="3">Inner membrane symporter YicJ</fullName>
    </submittedName>
</protein>
<organism evidence="3 4">
    <name type="scientific">Lacunisphaera limnophila</name>
    <dbReference type="NCBI Taxonomy" id="1838286"/>
    <lineage>
        <taxon>Bacteria</taxon>
        <taxon>Pseudomonadati</taxon>
        <taxon>Verrucomicrobiota</taxon>
        <taxon>Opitutia</taxon>
        <taxon>Opitutales</taxon>
        <taxon>Opitutaceae</taxon>
        <taxon>Lacunisphaera</taxon>
    </lineage>
</organism>
<feature type="transmembrane region" description="Helical" evidence="2">
    <location>
        <begin position="230"/>
        <end position="249"/>
    </location>
</feature>
<evidence type="ECO:0000313" key="4">
    <source>
        <dbReference type="Proteomes" id="UP000095228"/>
    </source>
</evidence>
<dbReference type="NCBIfam" id="TIGR00792">
    <property type="entry name" value="gph"/>
    <property type="match status" value="1"/>
</dbReference>
<dbReference type="Pfam" id="PF13347">
    <property type="entry name" value="MFS_2"/>
    <property type="match status" value="1"/>
</dbReference>
<sequence>MTPPTTARLTFREKFAYGLGDTASNFYFQAFNLFLAYYYTDIFGLPSAAVGTLLFVVPIAVAALNPVVGALSDRTNTRWGKFRPWILWGALPYGVLGCVMFANPDLGVHGKLIYAYLTYTAVLIAYVVINTPYGALMGVMSPSSEDRTSLSSYRFACAFLGALLIGWLVPGLKDFLTPAGGSPADGFRNTMVIFAVLSVGMFIYTFANTKERVVAPPQEKGSLGRDLTDLKSNGPWLVLFFVAFLNLTNTGMRNGAGIYYFKYVVGQESAIGTFNLVGFLCFIGGALATKLFTARWSRRSLMIWLTIINALGIMACYFVDPQNLPLLYALNIIASFAAGPTPAIVWSLYADTADYGEWKFGRRATGLIFSATVFVQKVGLAIGAATIGWLLGYLGFVANGVQTPSVLHGITLLFSLLPGLFALAAGVAIFFYPLDEPQVKEIERDLASRKGGTNPA</sequence>
<keyword evidence="2" id="KW-0812">Transmembrane</keyword>
<dbReference type="InterPro" id="IPR001927">
    <property type="entry name" value="Na/Gal_symport"/>
</dbReference>